<evidence type="ECO:0000313" key="1">
    <source>
        <dbReference type="EMBL" id="MBB4145723.1"/>
    </source>
</evidence>
<proteinExistence type="predicted"/>
<reference evidence="1 2" key="1">
    <citation type="submission" date="2020-08" db="EMBL/GenBank/DDBJ databases">
        <title>Genomic Encyclopedia of Type Strains, Phase IV (KMG-IV): sequencing the most valuable type-strain genomes for metagenomic binning, comparative biology and taxonomic classification.</title>
        <authorList>
            <person name="Goeker M."/>
        </authorList>
    </citation>
    <scope>NUCLEOTIDE SEQUENCE [LARGE SCALE GENOMIC DNA]</scope>
    <source>
        <strain evidence="1 2">DSM 29514</strain>
    </source>
</reference>
<keyword evidence="2" id="KW-1185">Reference proteome</keyword>
<dbReference type="AlphaFoldDB" id="A0A7W6PSM7"/>
<dbReference type="Proteomes" id="UP000519897">
    <property type="component" value="Unassembled WGS sequence"/>
</dbReference>
<sequence length="58" mass="6312">MLKAPMFFNIFLGSRTGADRSERTAAAAIERLNQVEMESCPRSGALITRSVAGRSILL</sequence>
<protein>
    <submittedName>
        <fullName evidence="1">Uncharacterized protein</fullName>
    </submittedName>
</protein>
<comment type="caution">
    <text evidence="1">The sequence shown here is derived from an EMBL/GenBank/DDBJ whole genome shotgun (WGS) entry which is preliminary data.</text>
</comment>
<organism evidence="1 2">
    <name type="scientific">Rhizobium rhizoryzae</name>
    <dbReference type="NCBI Taxonomy" id="451876"/>
    <lineage>
        <taxon>Bacteria</taxon>
        <taxon>Pseudomonadati</taxon>
        <taxon>Pseudomonadota</taxon>
        <taxon>Alphaproteobacteria</taxon>
        <taxon>Hyphomicrobiales</taxon>
        <taxon>Rhizobiaceae</taxon>
        <taxon>Rhizobium/Agrobacterium group</taxon>
        <taxon>Rhizobium</taxon>
    </lineage>
</organism>
<dbReference type="EMBL" id="JACIEC010000010">
    <property type="protein sequence ID" value="MBB4145723.1"/>
    <property type="molecule type" value="Genomic_DNA"/>
</dbReference>
<accession>A0A7W6PSM7</accession>
<gene>
    <name evidence="1" type="ORF">GGQ72_004288</name>
</gene>
<name>A0A7W6PSM7_9HYPH</name>
<evidence type="ECO:0000313" key="2">
    <source>
        <dbReference type="Proteomes" id="UP000519897"/>
    </source>
</evidence>